<dbReference type="SUPFAM" id="SSF46689">
    <property type="entry name" value="Homeodomain-like"/>
    <property type="match status" value="1"/>
</dbReference>
<dbReference type="InterPro" id="IPR009057">
    <property type="entry name" value="Homeodomain-like_sf"/>
</dbReference>
<gene>
    <name evidence="1" type="ORF">DBZ36_10620</name>
</gene>
<organism evidence="1 2">
    <name type="scientific">Alginatibacterium sediminis</name>
    <dbReference type="NCBI Taxonomy" id="2164068"/>
    <lineage>
        <taxon>Bacteria</taxon>
        <taxon>Pseudomonadati</taxon>
        <taxon>Pseudomonadota</taxon>
        <taxon>Gammaproteobacteria</taxon>
        <taxon>Alteromonadales</taxon>
        <taxon>Alteromonadaceae</taxon>
        <taxon>Alginatibacterium</taxon>
    </lineage>
</organism>
<protein>
    <recommendedName>
        <fullName evidence="3">TetR/AcrR family transcriptional regulator</fullName>
    </recommendedName>
</protein>
<dbReference type="EMBL" id="RAQO01000005">
    <property type="protein sequence ID" value="RKF18834.1"/>
    <property type="molecule type" value="Genomic_DNA"/>
</dbReference>
<proteinExistence type="predicted"/>
<sequence length="91" mass="10229">MRRRLTRTKRETQLLEIGAKLAENIGLQDVNHRKIAVAASVCTATIFSYFASVDVLREQLAREIEESPGRYPMANLEVTLMIARGLLKTSP</sequence>
<evidence type="ECO:0000313" key="2">
    <source>
        <dbReference type="Proteomes" id="UP000286482"/>
    </source>
</evidence>
<name>A0A420EDV6_9ALTE</name>
<dbReference type="RefSeq" id="WP_120354914.1">
    <property type="nucleotide sequence ID" value="NZ_RAQO01000005.1"/>
</dbReference>
<evidence type="ECO:0008006" key="3">
    <source>
        <dbReference type="Google" id="ProtNLM"/>
    </source>
</evidence>
<dbReference type="Proteomes" id="UP000286482">
    <property type="component" value="Unassembled WGS sequence"/>
</dbReference>
<keyword evidence="2" id="KW-1185">Reference proteome</keyword>
<evidence type="ECO:0000313" key="1">
    <source>
        <dbReference type="EMBL" id="RKF18834.1"/>
    </source>
</evidence>
<dbReference type="AlphaFoldDB" id="A0A420EDV6"/>
<dbReference type="Gene3D" id="1.10.357.10">
    <property type="entry name" value="Tetracycline Repressor, domain 2"/>
    <property type="match status" value="1"/>
</dbReference>
<accession>A0A420EDV6</accession>
<reference evidence="1 2" key="1">
    <citation type="submission" date="2018-09" db="EMBL/GenBank/DDBJ databases">
        <authorList>
            <person name="Wang Z."/>
        </authorList>
    </citation>
    <scope>NUCLEOTIDE SEQUENCE [LARGE SCALE GENOMIC DNA]</scope>
    <source>
        <strain evidence="1 2">ALS 81</strain>
    </source>
</reference>
<comment type="caution">
    <text evidence="1">The sequence shown here is derived from an EMBL/GenBank/DDBJ whole genome shotgun (WGS) entry which is preliminary data.</text>
</comment>